<keyword evidence="1" id="KW-0812">Transmembrane</keyword>
<organism evidence="3 4">
    <name type="scientific">Halosegnis marinus</name>
    <dbReference type="NCBI Taxonomy" id="3034023"/>
    <lineage>
        <taxon>Archaea</taxon>
        <taxon>Methanobacteriati</taxon>
        <taxon>Methanobacteriota</taxon>
        <taxon>Stenosarchaea group</taxon>
        <taxon>Halobacteria</taxon>
        <taxon>Halobacteriales</taxon>
        <taxon>Natronomonadaceae</taxon>
        <taxon>Halosegnis</taxon>
    </lineage>
</organism>
<evidence type="ECO:0000313" key="4">
    <source>
        <dbReference type="Proteomes" id="UP001596398"/>
    </source>
</evidence>
<reference evidence="3 4" key="1">
    <citation type="journal article" date="2019" name="Int. J. Syst. Evol. Microbiol.">
        <title>The Global Catalogue of Microorganisms (GCM) 10K type strain sequencing project: providing services to taxonomists for standard genome sequencing and annotation.</title>
        <authorList>
            <consortium name="The Broad Institute Genomics Platform"/>
            <consortium name="The Broad Institute Genome Sequencing Center for Infectious Disease"/>
            <person name="Wu L."/>
            <person name="Ma J."/>
        </authorList>
    </citation>
    <scope>NUCLEOTIDE SEQUENCE [LARGE SCALE GENOMIC DNA]</scope>
    <source>
        <strain evidence="3 4">DT85</strain>
    </source>
</reference>
<accession>A0ABD5ZRH8</accession>
<dbReference type="InterPro" id="IPR055737">
    <property type="entry name" value="DUF7313"/>
</dbReference>
<keyword evidence="4" id="KW-1185">Reference proteome</keyword>
<feature type="transmembrane region" description="Helical" evidence="1">
    <location>
        <begin position="122"/>
        <end position="146"/>
    </location>
</feature>
<proteinExistence type="predicted"/>
<dbReference type="AlphaFoldDB" id="A0ABD5ZRH8"/>
<protein>
    <recommendedName>
        <fullName evidence="2">DUF7313 domain-containing protein</fullName>
    </recommendedName>
</protein>
<dbReference type="GeneID" id="79267613"/>
<dbReference type="Pfam" id="PF23995">
    <property type="entry name" value="DUF7313"/>
    <property type="match status" value="1"/>
</dbReference>
<dbReference type="RefSeq" id="WP_276234055.1">
    <property type="nucleotide sequence ID" value="NZ_CP119802.1"/>
</dbReference>
<dbReference type="Proteomes" id="UP001596398">
    <property type="component" value="Unassembled WGS sequence"/>
</dbReference>
<feature type="transmembrane region" description="Helical" evidence="1">
    <location>
        <begin position="20"/>
        <end position="40"/>
    </location>
</feature>
<evidence type="ECO:0000256" key="1">
    <source>
        <dbReference type="SAM" id="Phobius"/>
    </source>
</evidence>
<sequence length="150" mass="16563">MVYSLFGPIDAVLAQPVLEAPLIAYVLLGLLVLNMVGRAVEHSRHKSEAESGDWTQLSRHPLRVATSFLLVVGSFYYLTVAPHGGMVFSVLVLGVFLTDLFEFESRQVEVRNDRTLDTPKGAIAASVLALLYILYQTLFFVIAPVWNAVI</sequence>
<dbReference type="EMBL" id="JBHTAP010000001">
    <property type="protein sequence ID" value="MFC7235912.1"/>
    <property type="molecule type" value="Genomic_DNA"/>
</dbReference>
<keyword evidence="1" id="KW-0472">Membrane</keyword>
<gene>
    <name evidence="3" type="ORF">ACFQJ4_11350</name>
</gene>
<evidence type="ECO:0000313" key="3">
    <source>
        <dbReference type="EMBL" id="MFC7235912.1"/>
    </source>
</evidence>
<feature type="domain" description="DUF7313" evidence="2">
    <location>
        <begin position="3"/>
        <end position="150"/>
    </location>
</feature>
<comment type="caution">
    <text evidence="3">The sequence shown here is derived from an EMBL/GenBank/DDBJ whole genome shotgun (WGS) entry which is preliminary data.</text>
</comment>
<name>A0ABD5ZRH8_9EURY</name>
<keyword evidence="1" id="KW-1133">Transmembrane helix</keyword>
<evidence type="ECO:0000259" key="2">
    <source>
        <dbReference type="Pfam" id="PF23995"/>
    </source>
</evidence>